<dbReference type="EMBL" id="JASCZI010272570">
    <property type="protein sequence ID" value="MED6222775.1"/>
    <property type="molecule type" value="Genomic_DNA"/>
</dbReference>
<dbReference type="Proteomes" id="UP001341840">
    <property type="component" value="Unassembled WGS sequence"/>
</dbReference>
<protein>
    <submittedName>
        <fullName evidence="1">Uncharacterized protein</fullName>
    </submittedName>
</protein>
<comment type="caution">
    <text evidence="1">The sequence shown here is derived from an EMBL/GenBank/DDBJ whole genome shotgun (WGS) entry which is preliminary data.</text>
</comment>
<gene>
    <name evidence="1" type="ORF">PIB30_067645</name>
</gene>
<sequence>MTLGRSANDGFPGRYLLLSTYNAEFGAEVAGESERNERIATNLKGHCWSLCVRIRAWAARPIADLGTYAYAYEASMHTHRSIPASINRGVFHHFKGAHFHI</sequence>
<reference evidence="1 2" key="1">
    <citation type="journal article" date="2023" name="Plants (Basel)">
        <title>Bridging the Gap: Combining Genomics and Transcriptomics Approaches to Understand Stylosanthes scabra, an Orphan Legume from the Brazilian Caatinga.</title>
        <authorList>
            <person name="Ferreira-Neto J.R.C."/>
            <person name="da Silva M.D."/>
            <person name="Binneck E."/>
            <person name="de Melo N.F."/>
            <person name="da Silva R.H."/>
            <person name="de Melo A.L.T.M."/>
            <person name="Pandolfi V."/>
            <person name="Bustamante F.O."/>
            <person name="Brasileiro-Vidal A.C."/>
            <person name="Benko-Iseppon A.M."/>
        </authorList>
    </citation>
    <scope>NUCLEOTIDE SEQUENCE [LARGE SCALE GENOMIC DNA]</scope>
    <source>
        <tissue evidence="1">Leaves</tissue>
    </source>
</reference>
<evidence type="ECO:0000313" key="1">
    <source>
        <dbReference type="EMBL" id="MED6222775.1"/>
    </source>
</evidence>
<evidence type="ECO:0000313" key="2">
    <source>
        <dbReference type="Proteomes" id="UP001341840"/>
    </source>
</evidence>
<keyword evidence="2" id="KW-1185">Reference proteome</keyword>
<proteinExistence type="predicted"/>
<organism evidence="1 2">
    <name type="scientific">Stylosanthes scabra</name>
    <dbReference type="NCBI Taxonomy" id="79078"/>
    <lineage>
        <taxon>Eukaryota</taxon>
        <taxon>Viridiplantae</taxon>
        <taxon>Streptophyta</taxon>
        <taxon>Embryophyta</taxon>
        <taxon>Tracheophyta</taxon>
        <taxon>Spermatophyta</taxon>
        <taxon>Magnoliopsida</taxon>
        <taxon>eudicotyledons</taxon>
        <taxon>Gunneridae</taxon>
        <taxon>Pentapetalae</taxon>
        <taxon>rosids</taxon>
        <taxon>fabids</taxon>
        <taxon>Fabales</taxon>
        <taxon>Fabaceae</taxon>
        <taxon>Papilionoideae</taxon>
        <taxon>50 kb inversion clade</taxon>
        <taxon>dalbergioids sensu lato</taxon>
        <taxon>Dalbergieae</taxon>
        <taxon>Pterocarpus clade</taxon>
        <taxon>Stylosanthes</taxon>
    </lineage>
</organism>
<accession>A0ABU6ZLF1</accession>
<name>A0ABU6ZLF1_9FABA</name>